<dbReference type="Gramene" id="OE9A085607T1">
    <property type="protein sequence ID" value="OE9A085607C1"/>
    <property type="gene ID" value="OE9A085607"/>
</dbReference>
<dbReference type="InterPro" id="IPR027417">
    <property type="entry name" value="P-loop_NTPase"/>
</dbReference>
<accession>A0A8S0PAR0</accession>
<evidence type="ECO:0000259" key="6">
    <source>
        <dbReference type="PROSITE" id="PS50051"/>
    </source>
</evidence>
<dbReference type="GO" id="GO:1902969">
    <property type="term" value="P:mitotic DNA replication"/>
    <property type="evidence" value="ECO:0007669"/>
    <property type="project" value="TreeGrafter"/>
</dbReference>
<dbReference type="SMART" id="SM00350">
    <property type="entry name" value="MCM"/>
    <property type="match status" value="1"/>
</dbReference>
<dbReference type="InterPro" id="IPR031327">
    <property type="entry name" value="MCM"/>
</dbReference>
<protein>
    <recommendedName>
        <fullName evidence="1">DNA helicase</fullName>
        <ecNumber evidence="1">3.6.4.12</ecNumber>
    </recommendedName>
</protein>
<feature type="compositionally biased region" description="Basic and acidic residues" evidence="5">
    <location>
        <begin position="302"/>
        <end position="316"/>
    </location>
</feature>
<dbReference type="GO" id="GO:0003697">
    <property type="term" value="F:single-stranded DNA binding"/>
    <property type="evidence" value="ECO:0007669"/>
    <property type="project" value="TreeGrafter"/>
</dbReference>
<dbReference type="InterPro" id="IPR001208">
    <property type="entry name" value="MCM_dom"/>
</dbReference>
<dbReference type="GO" id="GO:0005524">
    <property type="term" value="F:ATP binding"/>
    <property type="evidence" value="ECO:0007669"/>
    <property type="project" value="UniProtKB-KW"/>
</dbReference>
<proteinExistence type="predicted"/>
<dbReference type="SUPFAM" id="SSF52540">
    <property type="entry name" value="P-loop containing nucleoside triphosphate hydrolases"/>
    <property type="match status" value="1"/>
</dbReference>
<dbReference type="EMBL" id="CACTIH010000029">
    <property type="protein sequence ID" value="CAA2937393.1"/>
    <property type="molecule type" value="Genomic_DNA"/>
</dbReference>
<dbReference type="EC" id="3.6.4.12" evidence="1"/>
<evidence type="ECO:0000256" key="5">
    <source>
        <dbReference type="SAM" id="MobiDB-lite"/>
    </source>
</evidence>
<dbReference type="GO" id="GO:0042555">
    <property type="term" value="C:MCM complex"/>
    <property type="evidence" value="ECO:0007669"/>
    <property type="project" value="TreeGrafter"/>
</dbReference>
<dbReference type="GO" id="GO:1990518">
    <property type="term" value="F:single-stranded 3'-5' DNA helicase activity"/>
    <property type="evidence" value="ECO:0007669"/>
    <property type="project" value="TreeGrafter"/>
</dbReference>
<dbReference type="Gene3D" id="3.40.50.300">
    <property type="entry name" value="P-loop containing nucleotide triphosphate hydrolases"/>
    <property type="match status" value="3"/>
</dbReference>
<dbReference type="GO" id="GO:0005634">
    <property type="term" value="C:nucleus"/>
    <property type="evidence" value="ECO:0007669"/>
    <property type="project" value="TreeGrafter"/>
</dbReference>
<dbReference type="PANTHER" id="PTHR11630">
    <property type="entry name" value="DNA REPLICATION LICENSING FACTOR MCM FAMILY MEMBER"/>
    <property type="match status" value="1"/>
</dbReference>
<evidence type="ECO:0000256" key="4">
    <source>
        <dbReference type="ARBA" id="ARBA00023125"/>
    </source>
</evidence>
<organism evidence="7 8">
    <name type="scientific">Olea europaea subsp. europaea</name>
    <dbReference type="NCBI Taxonomy" id="158383"/>
    <lineage>
        <taxon>Eukaryota</taxon>
        <taxon>Viridiplantae</taxon>
        <taxon>Streptophyta</taxon>
        <taxon>Embryophyta</taxon>
        <taxon>Tracheophyta</taxon>
        <taxon>Spermatophyta</taxon>
        <taxon>Magnoliopsida</taxon>
        <taxon>eudicotyledons</taxon>
        <taxon>Gunneridae</taxon>
        <taxon>Pentapetalae</taxon>
        <taxon>asterids</taxon>
        <taxon>lamiids</taxon>
        <taxon>Lamiales</taxon>
        <taxon>Oleaceae</taxon>
        <taxon>Oleeae</taxon>
        <taxon>Olea</taxon>
    </lineage>
</organism>
<dbReference type="PROSITE" id="PS50051">
    <property type="entry name" value="MCM_2"/>
    <property type="match status" value="1"/>
</dbReference>
<evidence type="ECO:0000313" key="8">
    <source>
        <dbReference type="Proteomes" id="UP000594638"/>
    </source>
</evidence>
<name>A0A8S0PAR0_OLEEU</name>
<evidence type="ECO:0000313" key="7">
    <source>
        <dbReference type="EMBL" id="CAA2937393.1"/>
    </source>
</evidence>
<dbReference type="OrthoDB" id="1744952at2759"/>
<dbReference type="InterPro" id="IPR041562">
    <property type="entry name" value="MCM_lid"/>
</dbReference>
<keyword evidence="3" id="KW-0067">ATP-binding</keyword>
<feature type="region of interest" description="Disordered" evidence="5">
    <location>
        <begin position="263"/>
        <end position="327"/>
    </location>
</feature>
<keyword evidence="8" id="KW-1185">Reference proteome</keyword>
<dbReference type="Pfam" id="PF00493">
    <property type="entry name" value="MCM"/>
    <property type="match status" value="1"/>
</dbReference>
<dbReference type="Proteomes" id="UP000594638">
    <property type="component" value="Unassembled WGS sequence"/>
</dbReference>
<evidence type="ECO:0000256" key="3">
    <source>
        <dbReference type="ARBA" id="ARBA00022840"/>
    </source>
</evidence>
<gene>
    <name evidence="7" type="ORF">OLEA9_A085607</name>
</gene>
<keyword evidence="2" id="KW-0547">Nucleotide-binding</keyword>
<evidence type="ECO:0000256" key="2">
    <source>
        <dbReference type="ARBA" id="ARBA00022741"/>
    </source>
</evidence>
<dbReference type="PANTHER" id="PTHR11630:SF43">
    <property type="entry name" value="DNA REPLICATION LICENSING FACTOR MCM6"/>
    <property type="match status" value="1"/>
</dbReference>
<dbReference type="AlphaFoldDB" id="A0A8S0PAR0"/>
<feature type="compositionally biased region" description="Polar residues" evidence="5">
    <location>
        <begin position="280"/>
        <end position="299"/>
    </location>
</feature>
<keyword evidence="4" id="KW-0238">DNA-binding</keyword>
<dbReference type="Pfam" id="PF17855">
    <property type="entry name" value="MCM_lid"/>
    <property type="match status" value="1"/>
</dbReference>
<evidence type="ECO:0000256" key="1">
    <source>
        <dbReference type="ARBA" id="ARBA00012551"/>
    </source>
</evidence>
<feature type="domain" description="MCM C-terminal AAA(+) ATPase" evidence="6">
    <location>
        <begin position="72"/>
        <end position="155"/>
    </location>
</feature>
<sequence length="341" mass="38194">MPLLVKKVSKICDGRKYNDIRKRRDSDDDDIQQFMAEELDDSRQMRNTPDFFNKIVDSISPTVFGHQDVKRAILLMLLVAKEPGTGEFCIKAGELMLADNGICCVHEFDKMDIRDQQTISITKAGIQATLNARTSILAAAIPTGGHYDKTKPLSEIYLSMHENALAPAFRTAQLKRYMSYAKTLKPKLSPEARELLVESYISLRRGDTAPGSRVSYRMPMRQLKALIRLRQSHRVQPRYVRFVLRLLKTSIISVESSDIDLSEFQDEKQGSDDGMADNGESVSDQVKNSTGAATQQASETGELDKKGRPSDGRQAAEESENVRSSSRDDWILAVAPNYAVD</sequence>
<reference evidence="7 8" key="1">
    <citation type="submission" date="2019-12" db="EMBL/GenBank/DDBJ databases">
        <authorList>
            <person name="Alioto T."/>
            <person name="Alioto T."/>
            <person name="Gomez Garrido J."/>
        </authorList>
    </citation>
    <scope>NUCLEOTIDE SEQUENCE [LARGE SCALE GENOMIC DNA]</scope>
</reference>
<comment type="caution">
    <text evidence="7">The sequence shown here is derived from an EMBL/GenBank/DDBJ whole genome shotgun (WGS) entry which is preliminary data.</text>
</comment>
<dbReference type="GO" id="GO:0000727">
    <property type="term" value="P:double-strand break repair via break-induced replication"/>
    <property type="evidence" value="ECO:0007669"/>
    <property type="project" value="TreeGrafter"/>
</dbReference>